<name>A0A0S4JF34_BODSA</name>
<evidence type="ECO:0000313" key="3">
    <source>
        <dbReference type="Proteomes" id="UP000051952"/>
    </source>
</evidence>
<reference evidence="3" key="1">
    <citation type="submission" date="2015-09" db="EMBL/GenBank/DDBJ databases">
        <authorList>
            <consortium name="Pathogen Informatics"/>
        </authorList>
    </citation>
    <scope>NUCLEOTIDE SEQUENCE [LARGE SCALE GENOMIC DNA]</scope>
    <source>
        <strain evidence="3">Lake Konstanz</strain>
    </source>
</reference>
<keyword evidence="1" id="KW-1133">Transmembrane helix</keyword>
<dbReference type="VEuPathDB" id="TriTrypDB:BSAL_25500"/>
<feature type="non-terminal residue" evidence="2">
    <location>
        <position position="245"/>
    </location>
</feature>
<feature type="non-terminal residue" evidence="2">
    <location>
        <position position="1"/>
    </location>
</feature>
<dbReference type="Proteomes" id="UP000051952">
    <property type="component" value="Unassembled WGS sequence"/>
</dbReference>
<keyword evidence="1" id="KW-0472">Membrane</keyword>
<evidence type="ECO:0000313" key="2">
    <source>
        <dbReference type="EMBL" id="CUG90201.1"/>
    </source>
</evidence>
<sequence length="245" mass="27433">YFLRCLIKEGRVLSWTKLRVKMRSTSLGLAVFALCTVMSVVLWLGGNDSGSGRLSVVTTSAAPVAEEQRFDADEVSRSDHHHWQWTGGGVRGLSEGGENIALDNVSATLRAAFIDLFNVPMFHFDLRHVSRTAPHIITRFRRLFMSFAVNSNDDCLIRMDPFKQLQCHLWANKLNSAVGAERSTIFSGVPLSSLCSLYLSCSLWKRGRHGIQLTPALLQGVFRTLQQDDELRNSSQLMLRNVIHG</sequence>
<organism evidence="2 3">
    <name type="scientific">Bodo saltans</name>
    <name type="common">Flagellated protozoan</name>
    <dbReference type="NCBI Taxonomy" id="75058"/>
    <lineage>
        <taxon>Eukaryota</taxon>
        <taxon>Discoba</taxon>
        <taxon>Euglenozoa</taxon>
        <taxon>Kinetoplastea</taxon>
        <taxon>Metakinetoplastina</taxon>
        <taxon>Eubodonida</taxon>
        <taxon>Bodonidae</taxon>
        <taxon>Bodo</taxon>
    </lineage>
</organism>
<feature type="transmembrane region" description="Helical" evidence="1">
    <location>
        <begin position="27"/>
        <end position="46"/>
    </location>
</feature>
<dbReference type="AlphaFoldDB" id="A0A0S4JF34"/>
<accession>A0A0S4JF34</accession>
<keyword evidence="1" id="KW-0812">Transmembrane</keyword>
<keyword evidence="3" id="KW-1185">Reference proteome</keyword>
<evidence type="ECO:0000256" key="1">
    <source>
        <dbReference type="SAM" id="Phobius"/>
    </source>
</evidence>
<proteinExistence type="predicted"/>
<dbReference type="EMBL" id="CYKH01001803">
    <property type="protein sequence ID" value="CUG90201.1"/>
    <property type="molecule type" value="Genomic_DNA"/>
</dbReference>
<protein>
    <submittedName>
        <fullName evidence="2">Membrane-associated protein, putative</fullName>
    </submittedName>
</protein>
<gene>
    <name evidence="2" type="ORF">BSAL_25500</name>
</gene>